<protein>
    <submittedName>
        <fullName evidence="1">Uncharacterized protein</fullName>
    </submittedName>
</protein>
<proteinExistence type="predicted"/>
<evidence type="ECO:0000313" key="1">
    <source>
        <dbReference type="EMBL" id="EFF79380.1"/>
    </source>
</evidence>
<organism evidence="1 2">
    <name type="scientific">Schaalia odontolytica F0309</name>
    <dbReference type="NCBI Taxonomy" id="649742"/>
    <lineage>
        <taxon>Bacteria</taxon>
        <taxon>Bacillati</taxon>
        <taxon>Actinomycetota</taxon>
        <taxon>Actinomycetes</taxon>
        <taxon>Actinomycetales</taxon>
        <taxon>Actinomycetaceae</taxon>
        <taxon>Schaalia</taxon>
    </lineage>
</organism>
<dbReference type="Proteomes" id="UP000003150">
    <property type="component" value="Unassembled WGS sequence"/>
</dbReference>
<dbReference type="AlphaFoldDB" id="D4U0D1"/>
<name>D4U0D1_9ACTO</name>
<comment type="caution">
    <text evidence="1">The sequence shown here is derived from an EMBL/GenBank/DDBJ whole genome shotgun (WGS) entry which is preliminary data.</text>
</comment>
<accession>D4U0D1</accession>
<sequence>MWGECCVGSSLFQQVTDRCVEACACLDPMVIVRAASGDSGVTTVGI</sequence>
<gene>
    <name evidence="1" type="ORF">HMPREF0970_01671</name>
</gene>
<dbReference type="HOGENOM" id="CLU_3179185_0_0_11"/>
<evidence type="ECO:0000313" key="2">
    <source>
        <dbReference type="Proteomes" id="UP000003150"/>
    </source>
</evidence>
<dbReference type="EMBL" id="ACYT02000064">
    <property type="protein sequence ID" value="EFF79380.1"/>
    <property type="molecule type" value="Genomic_DNA"/>
</dbReference>
<reference evidence="1 2" key="1">
    <citation type="submission" date="2009-10" db="EMBL/GenBank/DDBJ databases">
        <authorList>
            <person name="Weinstock G."/>
            <person name="Sodergren E."/>
            <person name="Clifton S."/>
            <person name="Fulton L."/>
            <person name="Fulton B."/>
            <person name="Courtney L."/>
            <person name="Fronick C."/>
            <person name="Harrison M."/>
            <person name="Strong C."/>
            <person name="Farmer C."/>
            <person name="Delahaunty K."/>
            <person name="Markovic C."/>
            <person name="Hall O."/>
            <person name="Minx P."/>
            <person name="Tomlinson C."/>
            <person name="Mitreva M."/>
            <person name="Nelson J."/>
            <person name="Hou S."/>
            <person name="Wollam A."/>
            <person name="Pepin K.H."/>
            <person name="Johnson M."/>
            <person name="Bhonagiri V."/>
            <person name="Nash W.E."/>
            <person name="Warren W."/>
            <person name="Chinwalla A."/>
            <person name="Mardis E.R."/>
            <person name="Wilson R.K."/>
        </authorList>
    </citation>
    <scope>NUCLEOTIDE SEQUENCE [LARGE SCALE GENOMIC DNA]</scope>
    <source>
        <strain evidence="1 2">F0309</strain>
    </source>
</reference>